<proteinExistence type="predicted"/>
<dbReference type="GO" id="GO:0016747">
    <property type="term" value="F:acyltransferase activity, transferring groups other than amino-acyl groups"/>
    <property type="evidence" value="ECO:0007669"/>
    <property type="project" value="InterPro"/>
</dbReference>
<accession>A0A810QG48</accession>
<gene>
    <name evidence="2" type="ORF">MM59RIKEN_28440</name>
</gene>
<dbReference type="Gene3D" id="3.40.630.30">
    <property type="match status" value="1"/>
</dbReference>
<dbReference type="RefSeq" id="WP_187030724.1">
    <property type="nucleotide sequence ID" value="NZ_AP023420.1"/>
</dbReference>
<evidence type="ECO:0000313" key="2">
    <source>
        <dbReference type="EMBL" id="BCK85525.1"/>
    </source>
</evidence>
<dbReference type="PROSITE" id="PS51186">
    <property type="entry name" value="GNAT"/>
    <property type="match status" value="1"/>
</dbReference>
<evidence type="ECO:0000259" key="1">
    <source>
        <dbReference type="PROSITE" id="PS51186"/>
    </source>
</evidence>
<dbReference type="SUPFAM" id="SSF55729">
    <property type="entry name" value="Acyl-CoA N-acyltransferases (Nat)"/>
    <property type="match status" value="1"/>
</dbReference>
<organism evidence="2 3">
    <name type="scientific">Pusillibacter faecalis</name>
    <dbReference type="NCBI Taxonomy" id="2714358"/>
    <lineage>
        <taxon>Bacteria</taxon>
        <taxon>Bacillati</taxon>
        <taxon>Bacillota</taxon>
        <taxon>Clostridia</taxon>
        <taxon>Eubacteriales</taxon>
        <taxon>Oscillospiraceae</taxon>
        <taxon>Pusillibacter</taxon>
    </lineage>
</organism>
<dbReference type="KEGG" id="pfaa:MM59RIKEN_28440"/>
<dbReference type="InterPro" id="IPR016181">
    <property type="entry name" value="Acyl_CoA_acyltransferase"/>
</dbReference>
<keyword evidence="3" id="KW-1185">Reference proteome</keyword>
<dbReference type="InterPro" id="IPR000182">
    <property type="entry name" value="GNAT_dom"/>
</dbReference>
<protein>
    <submittedName>
        <fullName evidence="2">N-acetyltransferase</fullName>
    </submittedName>
</protein>
<dbReference type="Pfam" id="PF13508">
    <property type="entry name" value="Acetyltransf_7"/>
    <property type="match status" value="1"/>
</dbReference>
<evidence type="ECO:0000313" key="3">
    <source>
        <dbReference type="Proteomes" id="UP000679848"/>
    </source>
</evidence>
<dbReference type="AlphaFoldDB" id="A0A810QG48"/>
<name>A0A810QG48_9FIRM</name>
<dbReference type="EMBL" id="AP023420">
    <property type="protein sequence ID" value="BCK85525.1"/>
    <property type="molecule type" value="Genomic_DNA"/>
</dbReference>
<reference evidence="2" key="1">
    <citation type="submission" date="2020-09" db="EMBL/GenBank/DDBJ databases">
        <title>New species isolated from human feces.</title>
        <authorList>
            <person name="Kitahara M."/>
            <person name="Shigeno Y."/>
            <person name="Shime M."/>
            <person name="Matsumoto Y."/>
            <person name="Nakamura S."/>
            <person name="Motooka D."/>
            <person name="Fukuoka S."/>
            <person name="Nishikawa H."/>
            <person name="Benno Y."/>
        </authorList>
    </citation>
    <scope>NUCLEOTIDE SEQUENCE</scope>
    <source>
        <strain evidence="2">MM59</strain>
    </source>
</reference>
<sequence>MDILNANQKPWKEIKEIYIEAFPKSERKPFFTVRRSVNKGKALLLTAMENEALRGFVLVIPYKNMVMVDYLAVSSKTRSRGTGSKIMQEVCRYFPGKKIVLLIERPDDTAENKDQRIARRRFYFQNGFTSSNIYITGRSGNMEILNFGGAVSKQEYMEVQQYALGKLMFRLSGIRLAV</sequence>
<feature type="domain" description="N-acetyltransferase" evidence="1">
    <location>
        <begin position="1"/>
        <end position="158"/>
    </location>
</feature>
<dbReference type="Proteomes" id="UP000679848">
    <property type="component" value="Chromosome"/>
</dbReference>